<accession>A0AAW1I463</accession>
<protein>
    <submittedName>
        <fullName evidence="1">Uncharacterized protein</fullName>
    </submittedName>
</protein>
<reference evidence="1" key="1">
    <citation type="submission" date="2024-03" db="EMBL/GenBank/DDBJ databases">
        <title>WGS assembly of Saponaria officinalis var. Norfolk2.</title>
        <authorList>
            <person name="Jenkins J."/>
            <person name="Shu S."/>
            <person name="Grimwood J."/>
            <person name="Barry K."/>
            <person name="Goodstein D."/>
            <person name="Schmutz J."/>
            <person name="Leebens-Mack J."/>
            <person name="Osbourn A."/>
        </authorList>
    </citation>
    <scope>NUCLEOTIDE SEQUENCE [LARGE SCALE GENOMIC DNA]</scope>
    <source>
        <strain evidence="1">JIC</strain>
    </source>
</reference>
<evidence type="ECO:0000313" key="2">
    <source>
        <dbReference type="Proteomes" id="UP001443914"/>
    </source>
</evidence>
<organism evidence="1 2">
    <name type="scientific">Saponaria officinalis</name>
    <name type="common">Common soapwort</name>
    <name type="synonym">Lychnis saponaria</name>
    <dbReference type="NCBI Taxonomy" id="3572"/>
    <lineage>
        <taxon>Eukaryota</taxon>
        <taxon>Viridiplantae</taxon>
        <taxon>Streptophyta</taxon>
        <taxon>Embryophyta</taxon>
        <taxon>Tracheophyta</taxon>
        <taxon>Spermatophyta</taxon>
        <taxon>Magnoliopsida</taxon>
        <taxon>eudicotyledons</taxon>
        <taxon>Gunneridae</taxon>
        <taxon>Pentapetalae</taxon>
        <taxon>Caryophyllales</taxon>
        <taxon>Caryophyllaceae</taxon>
        <taxon>Caryophylleae</taxon>
        <taxon>Saponaria</taxon>
    </lineage>
</organism>
<dbReference type="EMBL" id="JBDFQZ010000010">
    <property type="protein sequence ID" value="KAK9684300.1"/>
    <property type="molecule type" value="Genomic_DNA"/>
</dbReference>
<keyword evidence="2" id="KW-1185">Reference proteome</keyword>
<name>A0AAW1I463_SAPOF</name>
<comment type="caution">
    <text evidence="1">The sequence shown here is derived from an EMBL/GenBank/DDBJ whole genome shotgun (WGS) entry which is preliminary data.</text>
</comment>
<proteinExistence type="predicted"/>
<sequence length="231" mass="26807">MEEKTESANERVSFPVDEWERKAKNWLSSLPKGHKLSTTEVEAWVNSNSYCLPDAFKSLSQSDHFRRFAEMLSSLQSNTRGENPARFQRTELWQPVYTWLESLDLDDVISSQDISDWLAANPKIYDQLCAKHTRHHLMHYVKKCHIKMLKKKKGKHFKPNLSAHRAVERHDVPHLAISISANPLMNIPKDSDLYRVKREEAVRKYEILVDLEKKLSGMISMGNTIANSMET</sequence>
<evidence type="ECO:0000313" key="1">
    <source>
        <dbReference type="EMBL" id="KAK9684300.1"/>
    </source>
</evidence>
<dbReference type="Proteomes" id="UP001443914">
    <property type="component" value="Unassembled WGS sequence"/>
</dbReference>
<dbReference type="AlphaFoldDB" id="A0AAW1I463"/>
<gene>
    <name evidence="1" type="ORF">RND81_10G200400</name>
</gene>